<evidence type="ECO:0000256" key="6">
    <source>
        <dbReference type="ARBA" id="ARBA00022475"/>
    </source>
</evidence>
<evidence type="ECO:0000256" key="5">
    <source>
        <dbReference type="ARBA" id="ARBA00022448"/>
    </source>
</evidence>
<evidence type="ECO:0000256" key="7">
    <source>
        <dbReference type="ARBA" id="ARBA00022519"/>
    </source>
</evidence>
<keyword evidence="14" id="KW-1185">Reference proteome</keyword>
<dbReference type="InterPro" id="IPR007078">
    <property type="entry name" value="Haem_export_protD_CcmD"/>
</dbReference>
<keyword evidence="5 12" id="KW-0813">Transport</keyword>
<comment type="function">
    <text evidence="1 12">Required for the export of heme to the periplasm for the biogenesis of c-type cytochromes.</text>
</comment>
<evidence type="ECO:0000313" key="13">
    <source>
        <dbReference type="EMBL" id="UUP17411.1"/>
    </source>
</evidence>
<dbReference type="RefSeq" id="WP_338529746.1">
    <property type="nucleotide sequence ID" value="NZ_CP030941.1"/>
</dbReference>
<evidence type="ECO:0000256" key="12">
    <source>
        <dbReference type="RuleBase" id="RU363101"/>
    </source>
</evidence>
<dbReference type="EMBL" id="CP030941">
    <property type="protein sequence ID" value="UUP17411.1"/>
    <property type="molecule type" value="Genomic_DNA"/>
</dbReference>
<evidence type="ECO:0000256" key="10">
    <source>
        <dbReference type="ARBA" id="ARBA00022989"/>
    </source>
</evidence>
<evidence type="ECO:0000256" key="3">
    <source>
        <dbReference type="ARBA" id="ARBA00008741"/>
    </source>
</evidence>
<reference evidence="13 14" key="1">
    <citation type="submission" date="2018-07" db="EMBL/GenBank/DDBJ databases">
        <title>Genome sequence of Nitratireductor thuwali#1536.</title>
        <authorList>
            <person name="Michoud G."/>
            <person name="Merlino G."/>
            <person name="Sefrji F.O."/>
            <person name="Daffonchio D."/>
        </authorList>
    </citation>
    <scope>NUCLEOTIDE SEQUENCE [LARGE SCALE GENOMIC DNA]</scope>
    <source>
        <strain evidence="14">Nit1536</strain>
    </source>
</reference>
<feature type="transmembrane region" description="Helical" evidence="12">
    <location>
        <begin position="6"/>
        <end position="27"/>
    </location>
</feature>
<evidence type="ECO:0000256" key="1">
    <source>
        <dbReference type="ARBA" id="ARBA00002442"/>
    </source>
</evidence>
<keyword evidence="7 12" id="KW-0997">Cell inner membrane</keyword>
<proteinExistence type="inferred from homology"/>
<gene>
    <name evidence="13" type="ORF">NTH_01876</name>
</gene>
<dbReference type="Pfam" id="PF04995">
    <property type="entry name" value="CcmD"/>
    <property type="match status" value="1"/>
</dbReference>
<evidence type="ECO:0000256" key="4">
    <source>
        <dbReference type="ARBA" id="ARBA00016461"/>
    </source>
</evidence>
<keyword evidence="9 12" id="KW-0201">Cytochrome c-type biogenesis</keyword>
<comment type="subcellular location">
    <subcellularLocation>
        <location evidence="2 12">Cell inner membrane</location>
        <topology evidence="2 12">Single-pass membrane protein</topology>
    </subcellularLocation>
</comment>
<sequence>MSHLAYVTAAYLGSALAIAGLALWILLDQRARRRELKELEARGIRRRAQRTDAGS</sequence>
<organism evidence="13 14">
    <name type="scientific">Nitratireductor thuwali</name>
    <dbReference type="NCBI Taxonomy" id="2267699"/>
    <lineage>
        <taxon>Bacteria</taxon>
        <taxon>Pseudomonadati</taxon>
        <taxon>Pseudomonadota</taxon>
        <taxon>Alphaproteobacteria</taxon>
        <taxon>Hyphomicrobiales</taxon>
        <taxon>Phyllobacteriaceae</taxon>
        <taxon>Nitratireductor</taxon>
    </lineage>
</organism>
<keyword evidence="11 12" id="KW-0472">Membrane</keyword>
<accession>A0ABY5MNJ8</accession>
<evidence type="ECO:0000256" key="2">
    <source>
        <dbReference type="ARBA" id="ARBA00004377"/>
    </source>
</evidence>
<dbReference type="NCBIfam" id="TIGR03141">
    <property type="entry name" value="cytochro_ccmD"/>
    <property type="match status" value="1"/>
</dbReference>
<dbReference type="Proteomes" id="UP001342418">
    <property type="component" value="Chromosome"/>
</dbReference>
<evidence type="ECO:0000313" key="14">
    <source>
        <dbReference type="Proteomes" id="UP001342418"/>
    </source>
</evidence>
<protein>
    <recommendedName>
        <fullName evidence="4 12">Heme exporter protein D</fullName>
    </recommendedName>
</protein>
<keyword evidence="10 12" id="KW-1133">Transmembrane helix</keyword>
<keyword evidence="8 12" id="KW-0812">Transmembrane</keyword>
<name>A0ABY5MNJ8_9HYPH</name>
<evidence type="ECO:0000256" key="8">
    <source>
        <dbReference type="ARBA" id="ARBA00022692"/>
    </source>
</evidence>
<comment type="similarity">
    <text evidence="3 12">Belongs to the CcmD/CycX/HelD family.</text>
</comment>
<evidence type="ECO:0000256" key="9">
    <source>
        <dbReference type="ARBA" id="ARBA00022748"/>
    </source>
</evidence>
<evidence type="ECO:0000256" key="11">
    <source>
        <dbReference type="ARBA" id="ARBA00023136"/>
    </source>
</evidence>
<keyword evidence="6 12" id="KW-1003">Cell membrane</keyword>